<gene>
    <name evidence="7" type="ORF">IWW36_001454</name>
</gene>
<keyword evidence="3" id="KW-1134">Transmembrane beta strand</keyword>
<name>A0A9W8IFG0_9FUNG</name>
<keyword evidence="8" id="KW-1185">Reference proteome</keyword>
<dbReference type="Gene3D" id="2.40.160.50">
    <property type="entry name" value="membrane protein fhac: a member of the omp85/tpsb transporter family"/>
    <property type="match status" value="1"/>
</dbReference>
<accession>A0A9W8IFG0</accession>
<keyword evidence="4" id="KW-0812">Transmembrane</keyword>
<dbReference type="Pfam" id="PF01103">
    <property type="entry name" value="Omp85"/>
    <property type="match status" value="1"/>
</dbReference>
<sequence>MATSDARFDVPSARKVFGEAINTSVRHDRPAQAGPQRTVDIGKHNTGINRFSISGVSRIRRGFLGTLLEPVFAAQTVAQVAIESREAAGKLKALGIAKDVQVLLDRPEDDNQEGIDVHFNCQDGSRYVIKTGVNVGDDEGTANVTGRLNNIFGGGESFEANYARGNKTQAAFQGILSMPVDADPQKQLEMSASQATLDNRPYSSHDEVRRTLSTAYRASHFGGLSHELRYSASWREICNVGYRASPSLRSEAGHSLKSSMLYTVAYDDRDSHTVPTCGSLVKATAEIAGLLGDVRFAKVQAELQSNQQITNSEFVLSTGLQGGILWSQGRSSMSDRFSLGGLTSVRGFEHRGIGPRDGNDSIGGDVFYAAGISLLTPLPYIRTSALKGHVWANAGQLALLDDRGLLRDRGGSSAADEIYRFFMRPSAAVGVGLVYRHSMVRVELSCCLPMLATTTDRPKSGLQFGLGVQFL</sequence>
<evidence type="ECO:0000256" key="1">
    <source>
        <dbReference type="ARBA" id="ARBA00004374"/>
    </source>
</evidence>
<evidence type="ECO:0000259" key="6">
    <source>
        <dbReference type="Pfam" id="PF01103"/>
    </source>
</evidence>
<dbReference type="EMBL" id="JANBUW010000019">
    <property type="protein sequence ID" value="KAJ2851027.1"/>
    <property type="molecule type" value="Genomic_DNA"/>
</dbReference>
<dbReference type="GO" id="GO:0005741">
    <property type="term" value="C:mitochondrial outer membrane"/>
    <property type="evidence" value="ECO:0007669"/>
    <property type="project" value="UniProtKB-SubCell"/>
</dbReference>
<reference evidence="7" key="1">
    <citation type="submission" date="2022-07" db="EMBL/GenBank/DDBJ databases">
        <title>Phylogenomic reconstructions and comparative analyses of Kickxellomycotina fungi.</title>
        <authorList>
            <person name="Reynolds N.K."/>
            <person name="Stajich J.E."/>
            <person name="Barry K."/>
            <person name="Grigoriev I.V."/>
            <person name="Crous P."/>
            <person name="Smith M.E."/>
        </authorList>
    </citation>
    <scope>NUCLEOTIDE SEQUENCE</scope>
    <source>
        <strain evidence="7">NRRL 1566</strain>
    </source>
</reference>
<dbReference type="Proteomes" id="UP001139887">
    <property type="component" value="Unassembled WGS sequence"/>
</dbReference>
<dbReference type="InterPro" id="IPR000184">
    <property type="entry name" value="Bac_surfAg_D15"/>
</dbReference>
<keyword evidence="5" id="KW-0472">Membrane</keyword>
<dbReference type="GO" id="GO:0045040">
    <property type="term" value="P:protein insertion into mitochondrial outer membrane"/>
    <property type="evidence" value="ECO:0007669"/>
    <property type="project" value="TreeGrafter"/>
</dbReference>
<evidence type="ECO:0000313" key="8">
    <source>
        <dbReference type="Proteomes" id="UP001139887"/>
    </source>
</evidence>
<evidence type="ECO:0000256" key="4">
    <source>
        <dbReference type="ARBA" id="ARBA00022692"/>
    </source>
</evidence>
<evidence type="ECO:0000313" key="7">
    <source>
        <dbReference type="EMBL" id="KAJ2851027.1"/>
    </source>
</evidence>
<evidence type="ECO:0000256" key="3">
    <source>
        <dbReference type="ARBA" id="ARBA00022452"/>
    </source>
</evidence>
<dbReference type="AlphaFoldDB" id="A0A9W8IFG0"/>
<evidence type="ECO:0000256" key="5">
    <source>
        <dbReference type="ARBA" id="ARBA00023136"/>
    </source>
</evidence>
<organism evidence="7 8">
    <name type="scientific">Coemansia brasiliensis</name>
    <dbReference type="NCBI Taxonomy" id="2650707"/>
    <lineage>
        <taxon>Eukaryota</taxon>
        <taxon>Fungi</taxon>
        <taxon>Fungi incertae sedis</taxon>
        <taxon>Zoopagomycota</taxon>
        <taxon>Kickxellomycotina</taxon>
        <taxon>Kickxellomycetes</taxon>
        <taxon>Kickxellales</taxon>
        <taxon>Kickxellaceae</taxon>
        <taxon>Coemansia</taxon>
    </lineage>
</organism>
<protein>
    <recommendedName>
        <fullName evidence="6">Bacterial surface antigen (D15) domain-containing protein</fullName>
    </recommendedName>
</protein>
<comment type="similarity">
    <text evidence="2">Belongs to the SAM50/omp85 family.</text>
</comment>
<feature type="domain" description="Bacterial surface antigen (D15)" evidence="6">
    <location>
        <begin position="150"/>
        <end position="470"/>
    </location>
</feature>
<dbReference type="PANTHER" id="PTHR12815">
    <property type="entry name" value="SORTING AND ASSEMBLY MACHINERY SAMM50 PROTEIN FAMILY MEMBER"/>
    <property type="match status" value="1"/>
</dbReference>
<dbReference type="PANTHER" id="PTHR12815:SF18">
    <property type="entry name" value="SORTING AND ASSEMBLY MACHINERY COMPONENT 50 HOMOLOG"/>
    <property type="match status" value="1"/>
</dbReference>
<evidence type="ECO:0000256" key="2">
    <source>
        <dbReference type="ARBA" id="ARBA00010913"/>
    </source>
</evidence>
<proteinExistence type="inferred from homology"/>
<comment type="subcellular location">
    <subcellularLocation>
        <location evidence="1">Mitochondrion outer membrane</location>
        <topology evidence="1">Multi-pass membrane protein</topology>
    </subcellularLocation>
</comment>
<dbReference type="InterPro" id="IPR039910">
    <property type="entry name" value="D15-like"/>
</dbReference>
<comment type="caution">
    <text evidence="7">The sequence shown here is derived from an EMBL/GenBank/DDBJ whole genome shotgun (WGS) entry which is preliminary data.</text>
</comment>
<dbReference type="OrthoDB" id="1724197at2759"/>